<comment type="caution">
    <text evidence="8">The sequence shown here is derived from an EMBL/GenBank/DDBJ whole genome shotgun (WGS) entry which is preliminary data.</text>
</comment>
<sequence>MRYRYGLLKYSQLKASRESLLFVIPAFGGVVSWEGDGAPFDATDEGITHQIVDRPTQGHLFLSRKYVQPQWVFDCVNARIILPTDAYMVGRVPPPHLSPFVDNEGEGYVPEYAETIKRLQSAAKRQIMPMPGVDNQDVEDPQNLLVEGIISRNEANEANQRKRKMAILEKQYHDELKMEQEGVPYTASLSRAIDSNSVEETEQKAKDEEMLNEPMNSRKKRGLIKAIKIGKEKKRAKIENLKKRAAAAKKAI</sequence>
<feature type="coiled-coil region" evidence="5">
    <location>
        <begin position="224"/>
        <end position="251"/>
    </location>
</feature>
<feature type="domain" description="BRCT" evidence="7">
    <location>
        <begin position="1"/>
        <end position="89"/>
    </location>
</feature>
<dbReference type="Proteomes" id="UP000541444">
    <property type="component" value="Unassembled WGS sequence"/>
</dbReference>
<organism evidence="8 9">
    <name type="scientific">Kingdonia uniflora</name>
    <dbReference type="NCBI Taxonomy" id="39325"/>
    <lineage>
        <taxon>Eukaryota</taxon>
        <taxon>Viridiplantae</taxon>
        <taxon>Streptophyta</taxon>
        <taxon>Embryophyta</taxon>
        <taxon>Tracheophyta</taxon>
        <taxon>Spermatophyta</taxon>
        <taxon>Magnoliopsida</taxon>
        <taxon>Ranunculales</taxon>
        <taxon>Circaeasteraceae</taxon>
        <taxon>Kingdonia</taxon>
    </lineage>
</organism>
<dbReference type="InterPro" id="IPR001357">
    <property type="entry name" value="BRCT_dom"/>
</dbReference>
<dbReference type="PANTHER" id="PTHR12221:SF6">
    <property type="entry name" value="PESCADILLO HOMOLOG"/>
    <property type="match status" value="1"/>
</dbReference>
<dbReference type="OrthoDB" id="1731655at2759"/>
<keyword evidence="2" id="KW-0690">Ribosome biogenesis</keyword>
<protein>
    <recommendedName>
        <fullName evidence="7">BRCT domain-containing protein</fullName>
    </recommendedName>
</protein>
<gene>
    <name evidence="8" type="ORF">GIB67_030770</name>
</gene>
<dbReference type="FunFam" id="3.40.50.10190:FF:000002">
    <property type="entry name" value="Pescadillo homolog"/>
    <property type="match status" value="1"/>
</dbReference>
<evidence type="ECO:0000256" key="5">
    <source>
        <dbReference type="SAM" id="Coils"/>
    </source>
</evidence>
<evidence type="ECO:0000313" key="8">
    <source>
        <dbReference type="EMBL" id="KAF6137006.1"/>
    </source>
</evidence>
<name>A0A7J7L2Y4_9MAGN</name>
<dbReference type="CDD" id="cd17709">
    <property type="entry name" value="BRCT_pescadillo_like"/>
    <property type="match status" value="1"/>
</dbReference>
<evidence type="ECO:0000256" key="3">
    <source>
        <dbReference type="ARBA" id="ARBA00022552"/>
    </source>
</evidence>
<reference evidence="8 9" key="1">
    <citation type="journal article" date="2020" name="IScience">
        <title>Genome Sequencing of the Endangered Kingdonia uniflora (Circaeasteraceae, Ranunculales) Reveals Potential Mechanisms of Evolutionary Specialization.</title>
        <authorList>
            <person name="Sun Y."/>
            <person name="Deng T."/>
            <person name="Zhang A."/>
            <person name="Moore M.J."/>
            <person name="Landis J.B."/>
            <person name="Lin N."/>
            <person name="Zhang H."/>
            <person name="Zhang X."/>
            <person name="Huang J."/>
            <person name="Zhang X."/>
            <person name="Sun H."/>
            <person name="Wang H."/>
        </authorList>
    </citation>
    <scope>NUCLEOTIDE SEQUENCE [LARGE SCALE GENOMIC DNA]</scope>
    <source>
        <strain evidence="8">TB1705</strain>
        <tissue evidence="8">Leaf</tissue>
    </source>
</reference>
<dbReference type="InterPro" id="IPR010613">
    <property type="entry name" value="PES"/>
</dbReference>
<dbReference type="SUPFAM" id="SSF52113">
    <property type="entry name" value="BRCT domain"/>
    <property type="match status" value="1"/>
</dbReference>
<dbReference type="InterPro" id="IPR036420">
    <property type="entry name" value="BRCT_dom_sf"/>
</dbReference>
<evidence type="ECO:0000256" key="2">
    <source>
        <dbReference type="ARBA" id="ARBA00022517"/>
    </source>
</evidence>
<dbReference type="AlphaFoldDB" id="A0A7J7L2Y4"/>
<keyword evidence="9" id="KW-1185">Reference proteome</keyword>
<keyword evidence="5" id="KW-0175">Coiled coil</keyword>
<dbReference type="PROSITE" id="PS50172">
    <property type="entry name" value="BRCT"/>
    <property type="match status" value="1"/>
</dbReference>
<dbReference type="GO" id="GO:0070545">
    <property type="term" value="C:PeBoW complex"/>
    <property type="evidence" value="ECO:0007669"/>
    <property type="project" value="TreeGrafter"/>
</dbReference>
<keyword evidence="4" id="KW-0539">Nucleus</keyword>
<evidence type="ECO:0000256" key="6">
    <source>
        <dbReference type="SAM" id="MobiDB-lite"/>
    </source>
</evidence>
<comment type="subcellular location">
    <subcellularLocation>
        <location evidence="1">Nucleus</location>
        <location evidence="1">Nucleolus</location>
    </subcellularLocation>
</comment>
<accession>A0A7J7L2Y4</accession>
<dbReference type="EMBL" id="JACGCM010002660">
    <property type="protein sequence ID" value="KAF6137006.1"/>
    <property type="molecule type" value="Genomic_DNA"/>
</dbReference>
<keyword evidence="3" id="KW-0698">rRNA processing</keyword>
<dbReference type="Gene3D" id="3.40.50.10190">
    <property type="entry name" value="BRCT domain"/>
    <property type="match status" value="1"/>
</dbReference>
<proteinExistence type="predicted"/>
<feature type="region of interest" description="Disordered" evidence="6">
    <location>
        <begin position="195"/>
        <end position="219"/>
    </location>
</feature>
<evidence type="ECO:0000313" key="9">
    <source>
        <dbReference type="Proteomes" id="UP000541444"/>
    </source>
</evidence>
<dbReference type="PANTHER" id="PTHR12221">
    <property type="entry name" value="PESCADILLO - RELATED"/>
    <property type="match status" value="1"/>
</dbReference>
<evidence type="ECO:0000259" key="7">
    <source>
        <dbReference type="PROSITE" id="PS50172"/>
    </source>
</evidence>
<evidence type="ECO:0000256" key="4">
    <source>
        <dbReference type="ARBA" id="ARBA00023242"/>
    </source>
</evidence>
<dbReference type="GO" id="GO:0003723">
    <property type="term" value="F:RNA binding"/>
    <property type="evidence" value="ECO:0007669"/>
    <property type="project" value="TreeGrafter"/>
</dbReference>
<dbReference type="GO" id="GO:0000463">
    <property type="term" value="P:maturation of LSU-rRNA from tricistronic rRNA transcript (SSU-rRNA, 5.8S rRNA, LSU-rRNA)"/>
    <property type="evidence" value="ECO:0007669"/>
    <property type="project" value="TreeGrafter"/>
</dbReference>
<evidence type="ECO:0000256" key="1">
    <source>
        <dbReference type="ARBA" id="ARBA00004604"/>
    </source>
</evidence>